<gene>
    <name evidence="1" type="ORF">PAECIP111891_06311</name>
</gene>
<protein>
    <recommendedName>
        <fullName evidence="3">GapA-binding peptide SR1P</fullName>
    </recommendedName>
</protein>
<keyword evidence="2" id="KW-1185">Reference proteome</keyword>
<comment type="caution">
    <text evidence="1">The sequence shown here is derived from an EMBL/GenBank/DDBJ whole genome shotgun (WGS) entry which is preliminary data.</text>
</comment>
<organism evidence="1 2">
    <name type="scientific">Paenibacillus allorhizoplanae</name>
    <dbReference type="NCBI Taxonomy" id="2905648"/>
    <lineage>
        <taxon>Bacteria</taxon>
        <taxon>Bacillati</taxon>
        <taxon>Bacillota</taxon>
        <taxon>Bacilli</taxon>
        <taxon>Bacillales</taxon>
        <taxon>Paenibacillaceae</taxon>
        <taxon>Paenibacillus</taxon>
    </lineage>
</organism>
<reference evidence="1" key="1">
    <citation type="submission" date="2022-01" db="EMBL/GenBank/DDBJ databases">
        <authorList>
            <person name="Criscuolo A."/>
        </authorList>
    </citation>
    <scope>NUCLEOTIDE SEQUENCE</scope>
    <source>
        <strain evidence="1">CIP111891</strain>
    </source>
</reference>
<evidence type="ECO:0000313" key="1">
    <source>
        <dbReference type="EMBL" id="CAH1228619.1"/>
    </source>
</evidence>
<evidence type="ECO:0000313" key="2">
    <source>
        <dbReference type="Proteomes" id="UP000838821"/>
    </source>
</evidence>
<dbReference type="RefSeq" id="WP_236292635.1">
    <property type="nucleotide sequence ID" value="NZ_CAKMMW010000031.1"/>
</dbReference>
<proteinExistence type="predicted"/>
<evidence type="ECO:0008006" key="3">
    <source>
        <dbReference type="Google" id="ProtNLM"/>
    </source>
</evidence>
<dbReference type="Proteomes" id="UP000838821">
    <property type="component" value="Unassembled WGS sequence"/>
</dbReference>
<dbReference type="EMBL" id="CAKMMW010000031">
    <property type="protein sequence ID" value="CAH1228619.1"/>
    <property type="molecule type" value="Genomic_DNA"/>
</dbReference>
<accession>A0ABN8H501</accession>
<sequence length="52" mass="5865">MEELIGHCRICEKPIYCKMGFLDGVVQADKTLVCFECSGESQKENVTVEPQK</sequence>
<name>A0ABN8H501_9BACL</name>